<proteinExistence type="predicted"/>
<sequence>VITEEMVAFTRERFPNLETTTYFVPPLLFTKTTDTLHPKYNTPVQDKPAASDLGCDRAESDVKYCIRHIADVTSEPMFVLVNYVFDNYLLKGIRQTQQQAEKSFPWDLPVEVDTAEEKKTTSREYDTEPEDATQLDNTPQSKSRNARLRKSDFRRRFSKARDLFPTPENLEMRYRRGDFDMLIISPKHGFLVIETKAVGYTEVQDKTELQKRVSKALDQLGKSETVLRHLFSDLCETVAISKTLALPNVQRAMLSNMLDAVPETATDLCKCLEADNVEQALSRILCADDLASLPEEGKQLKSEPGDTTLNPVLEWWKNVTRRENPGETNQDTCASAEQFSTDVYEKIISRLVGQFSKVAVESRKDAPEARTVSDCIHLTVVDWGSLVSWTLYNQVIDALKADAAPKKQGGGGRRRQDSSNKKSETTLRKTASAEAPLAREDSTTAGPEKLIGSDERVELDTEGAIDEKKPSQLGSSASREEDGKAESVRIREETAVLSASDSPTSGSGLSSEISSAGGVPGFEKAGPTSGAQRIPVDASLPETGSSPATPTKTSVTDEANDPNTTGVITSTESDDATKRVHCQTVSKDTDSELFVQDLLTRYKGKSIRLVVDECPSKVSPQRLHEMLSGSHARLQEVKSSFQELLEEEKGRQVRTDGVVGLSDLPAEADQTGPANGCLGKIEHHLTGIKERLRVLQPPHKKPLVTQTQEWKFHVTEIQQTCLEIEELFEEIQKLTTNDQQTSGASVLEAAEGTMLVASGLLFNIETSLGSFVLSDLFLTIRTQYVDQDISVWSSGVLPGYQPEGFVQKRMTHCLRCPPKVQNVLEQTEVDFLVSAVRGESVPFGSADHPDYTYQSSSVMPNVFPLPTDGPDVKLFDHSGHVTKVKDINDCSACGEALADYIQTTLREGQDSGLRLEDIVISGSFDVNGIRCEFLQALTQRGVPMEYESDRLASPPPYPGKVFVAEALFRAWRRKSWRLSRMSLAFLRIVETTSSSGQTCRHGYEAWGDGIGVTC</sequence>
<dbReference type="AlphaFoldDB" id="A0ABD0KBG2"/>
<feature type="region of interest" description="Disordered" evidence="1">
    <location>
        <begin position="404"/>
        <end position="575"/>
    </location>
</feature>
<dbReference type="Proteomes" id="UP001519460">
    <property type="component" value="Unassembled WGS sequence"/>
</dbReference>
<comment type="caution">
    <text evidence="2">The sequence shown here is derived from an EMBL/GenBank/DDBJ whole genome shotgun (WGS) entry which is preliminary data.</text>
</comment>
<feature type="compositionally biased region" description="Basic and acidic residues" evidence="1">
    <location>
        <begin position="414"/>
        <end position="427"/>
    </location>
</feature>
<feature type="compositionally biased region" description="Low complexity" evidence="1">
    <location>
        <begin position="498"/>
        <end position="517"/>
    </location>
</feature>
<feature type="compositionally biased region" description="Polar residues" evidence="1">
    <location>
        <begin position="134"/>
        <end position="143"/>
    </location>
</feature>
<evidence type="ECO:0000313" key="2">
    <source>
        <dbReference type="EMBL" id="KAK7484466.1"/>
    </source>
</evidence>
<evidence type="ECO:0000313" key="3">
    <source>
        <dbReference type="Proteomes" id="UP001519460"/>
    </source>
</evidence>
<feature type="compositionally biased region" description="Basic and acidic residues" evidence="1">
    <location>
        <begin position="451"/>
        <end position="470"/>
    </location>
</feature>
<feature type="compositionally biased region" description="Polar residues" evidence="1">
    <location>
        <begin position="542"/>
        <end position="571"/>
    </location>
</feature>
<keyword evidence="3" id="KW-1185">Reference proteome</keyword>
<feature type="compositionally biased region" description="Basic and acidic residues" evidence="1">
    <location>
        <begin position="478"/>
        <end position="494"/>
    </location>
</feature>
<feature type="non-terminal residue" evidence="2">
    <location>
        <position position="1014"/>
    </location>
</feature>
<organism evidence="2 3">
    <name type="scientific">Batillaria attramentaria</name>
    <dbReference type="NCBI Taxonomy" id="370345"/>
    <lineage>
        <taxon>Eukaryota</taxon>
        <taxon>Metazoa</taxon>
        <taxon>Spiralia</taxon>
        <taxon>Lophotrochozoa</taxon>
        <taxon>Mollusca</taxon>
        <taxon>Gastropoda</taxon>
        <taxon>Caenogastropoda</taxon>
        <taxon>Sorbeoconcha</taxon>
        <taxon>Cerithioidea</taxon>
        <taxon>Batillariidae</taxon>
        <taxon>Batillaria</taxon>
    </lineage>
</organism>
<evidence type="ECO:0000256" key="1">
    <source>
        <dbReference type="SAM" id="MobiDB-lite"/>
    </source>
</evidence>
<feature type="region of interest" description="Disordered" evidence="1">
    <location>
        <begin position="115"/>
        <end position="148"/>
    </location>
</feature>
<feature type="non-terminal residue" evidence="2">
    <location>
        <position position="1"/>
    </location>
</feature>
<reference evidence="2 3" key="1">
    <citation type="journal article" date="2023" name="Sci. Data">
        <title>Genome assembly of the Korean intertidal mud-creeper Batillaria attramentaria.</title>
        <authorList>
            <person name="Patra A.K."/>
            <person name="Ho P.T."/>
            <person name="Jun S."/>
            <person name="Lee S.J."/>
            <person name="Kim Y."/>
            <person name="Won Y.J."/>
        </authorList>
    </citation>
    <scope>NUCLEOTIDE SEQUENCE [LARGE SCALE GENOMIC DNA]</scope>
    <source>
        <strain evidence="2">Wonlab-2016</strain>
    </source>
</reference>
<accession>A0ABD0KBG2</accession>
<protein>
    <submittedName>
        <fullName evidence="2">Uncharacterized protein</fullName>
    </submittedName>
</protein>
<dbReference type="EMBL" id="JACVVK020000210">
    <property type="protein sequence ID" value="KAK7484466.1"/>
    <property type="molecule type" value="Genomic_DNA"/>
</dbReference>
<name>A0ABD0KBG2_9CAEN</name>
<feature type="compositionally biased region" description="Basic and acidic residues" evidence="1">
    <location>
        <begin position="115"/>
        <end position="126"/>
    </location>
</feature>
<gene>
    <name evidence="2" type="ORF">BaRGS_00024351</name>
</gene>